<dbReference type="OrthoDB" id="3439222at2759"/>
<evidence type="ECO:0000313" key="3">
    <source>
        <dbReference type="Proteomes" id="UP000011064"/>
    </source>
</evidence>
<dbReference type="HOGENOM" id="CLU_2513603_0_0_1"/>
<protein>
    <submittedName>
        <fullName evidence="2">Uncharacterized protein</fullName>
    </submittedName>
</protein>
<feature type="signal peptide" evidence="1">
    <location>
        <begin position="1"/>
        <end position="23"/>
    </location>
</feature>
<feature type="chain" id="PRO_5003989600" evidence="1">
    <location>
        <begin position="24"/>
        <end position="85"/>
    </location>
</feature>
<sequence length="85" mass="8668">MALIKFLITALAATLMFTSSVLANPIPALTAVTTPDTTANHLEKQAALGSSPVTLDSPGEGVAHAPALRHGNGIDACVQIWFAGT</sequence>
<name>L8GAM6_PSED2</name>
<dbReference type="VEuPathDB" id="FungiDB:GMDG_04179"/>
<evidence type="ECO:0000313" key="2">
    <source>
        <dbReference type="EMBL" id="ELR09693.1"/>
    </source>
</evidence>
<reference evidence="3" key="1">
    <citation type="submission" date="2010-09" db="EMBL/GenBank/DDBJ databases">
        <title>The genome sequence of Geomyces destructans 20631-21.</title>
        <authorList>
            <consortium name="The Broad Institute Genome Sequencing Platform"/>
            <person name="Cuomo C.A."/>
            <person name="Blehert D.S."/>
            <person name="Lorch J.M."/>
            <person name="Young S.K."/>
            <person name="Zeng Q."/>
            <person name="Gargeya S."/>
            <person name="Fitzgerald M."/>
            <person name="Haas B."/>
            <person name="Abouelleil A."/>
            <person name="Alvarado L."/>
            <person name="Arachchi H.M."/>
            <person name="Berlin A."/>
            <person name="Brown A."/>
            <person name="Chapman S.B."/>
            <person name="Chen Z."/>
            <person name="Dunbar C."/>
            <person name="Freedman E."/>
            <person name="Gearin G."/>
            <person name="Gellesch M."/>
            <person name="Goldberg J."/>
            <person name="Griggs A."/>
            <person name="Gujja S."/>
            <person name="Heiman D."/>
            <person name="Howarth C."/>
            <person name="Larson L."/>
            <person name="Lui A."/>
            <person name="MacDonald P.J.P."/>
            <person name="Montmayeur A."/>
            <person name="Murphy C."/>
            <person name="Neiman D."/>
            <person name="Pearson M."/>
            <person name="Priest M."/>
            <person name="Roberts A."/>
            <person name="Saif S."/>
            <person name="Shea T."/>
            <person name="Shenoy N."/>
            <person name="Sisk P."/>
            <person name="Stolte C."/>
            <person name="Sykes S."/>
            <person name="Wortman J."/>
            <person name="Nusbaum C."/>
            <person name="Birren B."/>
        </authorList>
    </citation>
    <scope>NUCLEOTIDE SEQUENCE [LARGE SCALE GENOMIC DNA]</scope>
    <source>
        <strain evidence="3">ATCC MYA-4855 / 20631-21</strain>
    </source>
</reference>
<evidence type="ECO:0000256" key="1">
    <source>
        <dbReference type="SAM" id="SignalP"/>
    </source>
</evidence>
<dbReference type="AlphaFoldDB" id="L8GAM6"/>
<gene>
    <name evidence="2" type="ORF">GMDG_04179</name>
</gene>
<dbReference type="InParanoid" id="L8GAM6"/>
<accession>L8GAM6</accession>
<proteinExistence type="predicted"/>
<keyword evidence="3" id="KW-1185">Reference proteome</keyword>
<dbReference type="EMBL" id="GL573241">
    <property type="protein sequence ID" value="ELR09693.1"/>
    <property type="molecule type" value="Genomic_DNA"/>
</dbReference>
<dbReference type="Proteomes" id="UP000011064">
    <property type="component" value="Unassembled WGS sequence"/>
</dbReference>
<keyword evidence="1" id="KW-0732">Signal</keyword>
<organism evidence="2 3">
    <name type="scientific">Pseudogymnoascus destructans (strain ATCC MYA-4855 / 20631-21)</name>
    <name type="common">Bat white-nose syndrome fungus</name>
    <name type="synonym">Geomyces destructans</name>
    <dbReference type="NCBI Taxonomy" id="658429"/>
    <lineage>
        <taxon>Eukaryota</taxon>
        <taxon>Fungi</taxon>
        <taxon>Dikarya</taxon>
        <taxon>Ascomycota</taxon>
        <taxon>Pezizomycotina</taxon>
        <taxon>Leotiomycetes</taxon>
        <taxon>Thelebolales</taxon>
        <taxon>Thelebolaceae</taxon>
        <taxon>Pseudogymnoascus</taxon>
    </lineage>
</organism>